<dbReference type="GO" id="GO:0016805">
    <property type="term" value="F:dipeptidase activity"/>
    <property type="evidence" value="ECO:0007669"/>
    <property type="project" value="TreeGrafter"/>
</dbReference>
<reference evidence="1" key="1">
    <citation type="journal article" date="2014" name="Front. Microbiol.">
        <title>High frequency of phylogenetically diverse reductive dehalogenase-homologous genes in deep subseafloor sedimentary metagenomes.</title>
        <authorList>
            <person name="Kawai M."/>
            <person name="Futagami T."/>
            <person name="Toyoda A."/>
            <person name="Takaki Y."/>
            <person name="Nishi S."/>
            <person name="Hori S."/>
            <person name="Arai W."/>
            <person name="Tsubouchi T."/>
            <person name="Morono Y."/>
            <person name="Uchiyama I."/>
            <person name="Ito T."/>
            <person name="Fujiyama A."/>
            <person name="Inagaki F."/>
            <person name="Takami H."/>
        </authorList>
    </citation>
    <scope>NUCLEOTIDE SEQUENCE</scope>
    <source>
        <strain evidence="1">Expedition CK06-06</strain>
    </source>
</reference>
<proteinExistence type="predicted"/>
<dbReference type="EMBL" id="BARW01034310">
    <property type="protein sequence ID" value="GAJ04984.1"/>
    <property type="molecule type" value="Genomic_DNA"/>
</dbReference>
<dbReference type="GO" id="GO:0071713">
    <property type="term" value="F:para-aminobenzoyl-glutamate hydrolase activity"/>
    <property type="evidence" value="ECO:0007669"/>
    <property type="project" value="TreeGrafter"/>
</dbReference>
<dbReference type="NCBIfam" id="TIGR01891">
    <property type="entry name" value="amidohydrolases"/>
    <property type="match status" value="1"/>
</dbReference>
<feature type="non-terminal residue" evidence="1">
    <location>
        <position position="1"/>
    </location>
</feature>
<evidence type="ECO:0000313" key="1">
    <source>
        <dbReference type="EMBL" id="GAJ04984.1"/>
    </source>
</evidence>
<evidence type="ECO:0008006" key="2">
    <source>
        <dbReference type="Google" id="ProtNLM"/>
    </source>
</evidence>
<gene>
    <name evidence="1" type="ORF">S12H4_53803</name>
</gene>
<accession>X1TIB4</accession>
<dbReference type="SUPFAM" id="SSF53187">
    <property type="entry name" value="Zn-dependent exopeptidases"/>
    <property type="match status" value="1"/>
</dbReference>
<protein>
    <recommendedName>
        <fullName evidence="2">Peptidase M20 dimerisation domain-containing protein</fullName>
    </recommendedName>
</protein>
<feature type="non-terminal residue" evidence="1">
    <location>
        <position position="232"/>
    </location>
</feature>
<dbReference type="GO" id="GO:0005737">
    <property type="term" value="C:cytoplasm"/>
    <property type="evidence" value="ECO:0007669"/>
    <property type="project" value="TreeGrafter"/>
</dbReference>
<sequence length="232" mass="24683">DVKTADLNLEKQYVLDWLNQTKTYTKYAKIADAIWSYAELGMQEFKSSKLLADNLEAAGFKVERGVAGMPTCFVATYGSGKPVIGILGEYDALPSLSQEGGNPNQKPLIEGAPGHGCGHNTIGAAVSASAESIKNALNKFGIKGTIKVFGSPAEETLISRPFMVNARLFEDIDAVIDNHPGLFVIDEEGVGLSTGYAKGQSNALYSTEFTFNGVTAHGARAWEGKSALDAVE</sequence>
<dbReference type="InterPro" id="IPR052030">
    <property type="entry name" value="Peptidase_M20/M20A_hydrolases"/>
</dbReference>
<dbReference type="InterPro" id="IPR002933">
    <property type="entry name" value="Peptidase_M20"/>
</dbReference>
<dbReference type="AlphaFoldDB" id="X1TIB4"/>
<comment type="caution">
    <text evidence="1">The sequence shown here is derived from an EMBL/GenBank/DDBJ whole genome shotgun (WGS) entry which is preliminary data.</text>
</comment>
<name>X1TIB4_9ZZZZ</name>
<dbReference type="GO" id="GO:0046657">
    <property type="term" value="P:folic acid catabolic process"/>
    <property type="evidence" value="ECO:0007669"/>
    <property type="project" value="TreeGrafter"/>
</dbReference>
<dbReference type="PANTHER" id="PTHR30575:SF0">
    <property type="entry name" value="XAA-ARG DIPEPTIDASE"/>
    <property type="match status" value="1"/>
</dbReference>
<dbReference type="InterPro" id="IPR017439">
    <property type="entry name" value="Amidohydrolase"/>
</dbReference>
<dbReference type="PANTHER" id="PTHR30575">
    <property type="entry name" value="PEPTIDASE M20"/>
    <property type="match status" value="1"/>
</dbReference>
<dbReference type="Pfam" id="PF01546">
    <property type="entry name" value="Peptidase_M20"/>
    <property type="match status" value="1"/>
</dbReference>
<dbReference type="Gene3D" id="3.40.630.10">
    <property type="entry name" value="Zn peptidases"/>
    <property type="match status" value="1"/>
</dbReference>
<organism evidence="1">
    <name type="scientific">marine sediment metagenome</name>
    <dbReference type="NCBI Taxonomy" id="412755"/>
    <lineage>
        <taxon>unclassified sequences</taxon>
        <taxon>metagenomes</taxon>
        <taxon>ecological metagenomes</taxon>
    </lineage>
</organism>